<dbReference type="Proteomes" id="UP000887116">
    <property type="component" value="Unassembled WGS sequence"/>
</dbReference>
<sequence>MCSEGGLYNHCSTKKIPTDARECEKMNTVVFSTVTDSNWIGYLLPKYSSFQRLLRVVAWCLQFVNNLRSLSRVQTGFLYTADLNQAHLS</sequence>
<gene>
    <name evidence="1" type="ORF">TNCT_710121</name>
</gene>
<organism evidence="1 2">
    <name type="scientific">Trichonephila clavata</name>
    <name type="common">Joro spider</name>
    <name type="synonym">Nephila clavata</name>
    <dbReference type="NCBI Taxonomy" id="2740835"/>
    <lineage>
        <taxon>Eukaryota</taxon>
        <taxon>Metazoa</taxon>
        <taxon>Ecdysozoa</taxon>
        <taxon>Arthropoda</taxon>
        <taxon>Chelicerata</taxon>
        <taxon>Arachnida</taxon>
        <taxon>Araneae</taxon>
        <taxon>Araneomorphae</taxon>
        <taxon>Entelegynae</taxon>
        <taxon>Araneoidea</taxon>
        <taxon>Nephilidae</taxon>
        <taxon>Trichonephila</taxon>
    </lineage>
</organism>
<dbReference type="OrthoDB" id="6625409at2759"/>
<protein>
    <submittedName>
        <fullName evidence="1">Uncharacterized protein</fullName>
    </submittedName>
</protein>
<comment type="caution">
    <text evidence="1">The sequence shown here is derived from an EMBL/GenBank/DDBJ whole genome shotgun (WGS) entry which is preliminary data.</text>
</comment>
<reference evidence="1" key="1">
    <citation type="submission" date="2020-07" db="EMBL/GenBank/DDBJ databases">
        <title>Multicomponent nature underlies the extraordinary mechanical properties of spider dragline silk.</title>
        <authorList>
            <person name="Kono N."/>
            <person name="Nakamura H."/>
            <person name="Mori M."/>
            <person name="Yoshida Y."/>
            <person name="Ohtoshi R."/>
            <person name="Malay A.D."/>
            <person name="Moran D.A.P."/>
            <person name="Tomita M."/>
            <person name="Numata K."/>
            <person name="Arakawa K."/>
        </authorList>
    </citation>
    <scope>NUCLEOTIDE SEQUENCE</scope>
</reference>
<keyword evidence="2" id="KW-1185">Reference proteome</keyword>
<evidence type="ECO:0000313" key="2">
    <source>
        <dbReference type="Proteomes" id="UP000887116"/>
    </source>
</evidence>
<name>A0A8X6HRT4_TRICU</name>
<evidence type="ECO:0000313" key="1">
    <source>
        <dbReference type="EMBL" id="GFQ91689.1"/>
    </source>
</evidence>
<dbReference type="EMBL" id="BMAO01004018">
    <property type="protein sequence ID" value="GFQ91689.1"/>
    <property type="molecule type" value="Genomic_DNA"/>
</dbReference>
<accession>A0A8X6HRT4</accession>
<proteinExistence type="predicted"/>
<dbReference type="AlphaFoldDB" id="A0A8X6HRT4"/>